<evidence type="ECO:0000256" key="1">
    <source>
        <dbReference type="SAM" id="MobiDB-lite"/>
    </source>
</evidence>
<comment type="caution">
    <text evidence="2">The sequence shown here is derived from an EMBL/GenBank/DDBJ whole genome shotgun (WGS) entry which is preliminary data.</text>
</comment>
<reference evidence="2" key="1">
    <citation type="journal article" date="2015" name="Nature">
        <title>Complex archaea that bridge the gap between prokaryotes and eukaryotes.</title>
        <authorList>
            <person name="Spang A."/>
            <person name="Saw J.H."/>
            <person name="Jorgensen S.L."/>
            <person name="Zaremba-Niedzwiedzka K."/>
            <person name="Martijn J."/>
            <person name="Lind A.E."/>
            <person name="van Eijk R."/>
            <person name="Schleper C."/>
            <person name="Guy L."/>
            <person name="Ettema T.J."/>
        </authorList>
    </citation>
    <scope>NUCLEOTIDE SEQUENCE</scope>
</reference>
<dbReference type="EMBL" id="LAZR01000138">
    <property type="protein sequence ID" value="KKN87419.1"/>
    <property type="molecule type" value="Genomic_DNA"/>
</dbReference>
<proteinExistence type="predicted"/>
<name>A0A0F9U742_9ZZZZ</name>
<feature type="compositionally biased region" description="Polar residues" evidence="1">
    <location>
        <begin position="270"/>
        <end position="284"/>
    </location>
</feature>
<sequence>MNTIEVPCPSGMILEGRAFETEDLKVFNDKQLSKQSVITGEAALANRLVVRVVDRGPYLFDGTKPPWGENVLYGDLFLFLVRSRAFVRGENYDYDIQCPATGCRKMIPWGLPLDKMPVQMLCDESKEMLRNNENRCSVHLTECDTTVYFQLLDGKVHKRQRRYTADFTDDIHVVYAARLVEVEGEAPSDEAFVRFVAKLSPNDFDQLEDAMEDADCGMDSAFDVQCNECETIFADDLGISPGFFIESFSRRRKRKRREKWTARKKVSHAGASSSGSTDSPETAS</sequence>
<feature type="compositionally biased region" description="Basic residues" evidence="1">
    <location>
        <begin position="251"/>
        <end position="267"/>
    </location>
</feature>
<protein>
    <submittedName>
        <fullName evidence="2">Uncharacterized protein</fullName>
    </submittedName>
</protein>
<accession>A0A0F9U742</accession>
<organism evidence="2">
    <name type="scientific">marine sediment metagenome</name>
    <dbReference type="NCBI Taxonomy" id="412755"/>
    <lineage>
        <taxon>unclassified sequences</taxon>
        <taxon>metagenomes</taxon>
        <taxon>ecological metagenomes</taxon>
    </lineage>
</organism>
<gene>
    <name evidence="2" type="ORF">LCGC14_0258740</name>
</gene>
<feature type="region of interest" description="Disordered" evidence="1">
    <location>
        <begin position="251"/>
        <end position="284"/>
    </location>
</feature>
<dbReference type="AlphaFoldDB" id="A0A0F9U742"/>
<evidence type="ECO:0000313" key="2">
    <source>
        <dbReference type="EMBL" id="KKN87419.1"/>
    </source>
</evidence>